<keyword evidence="4" id="KW-1133">Transmembrane helix</keyword>
<feature type="transmembrane region" description="Helical" evidence="4">
    <location>
        <begin position="21"/>
        <end position="44"/>
    </location>
</feature>
<dbReference type="GeneID" id="101853928"/>
<keyword evidence="1" id="KW-0808">Transferase</keyword>
<feature type="region of interest" description="Disordered" evidence="3">
    <location>
        <begin position="69"/>
        <end position="90"/>
    </location>
</feature>
<dbReference type="Gene3D" id="3.40.50.300">
    <property type="entry name" value="P-loop containing nucleotide triphosphate hydrolases"/>
    <property type="match status" value="1"/>
</dbReference>
<evidence type="ECO:0000256" key="1">
    <source>
        <dbReference type="ARBA" id="ARBA00022679"/>
    </source>
</evidence>
<keyword evidence="4" id="KW-0812">Transmembrane</keyword>
<name>A0ABM0JLN3_APLCA</name>
<dbReference type="PANTHER" id="PTHR10605">
    <property type="entry name" value="HEPARAN SULFATE SULFOTRANSFERASE"/>
    <property type="match status" value="1"/>
</dbReference>
<sequence>MSRSFRRGTRISRFRRYICGHGLTVIMGFTMFMLFLCSGTLVHLSPALPSGHALDAADIPAYLGVQERGDASGSRYPGDNSGDRSYGSQRHNRALQFMDAGRFGRNTKGETGDFLGVVDKRSSTGGSADAGQPKLSPLISNFNAGEQNVPSINTRTFISDSKSDVVKMKTDFKANSDIEKSIRTSQNVAMNSSKYNNLNSDFPLVLRGAEPLHNASEVPVKRLPQALVIGAKKAGTRALLEYLRLHPGVVAAGPEPHFFDRNYHLGLDWYRELMPRSYSDQLTLEKTPAYFITPEVPRLLHQMNPEIKLLLVVRDPVTRAISDYVQASTKRPLDSFEHMALLDPRLGLINTSWAAIKIGIYAKHMERWLQVFPMRQIHLVDGHKLVSDPAKEMAKVEKFLGLPPFIRDEHFFLRGFKGTFPCIMRHGVPHCLDEKTKGRDHPDVDSKVLQRLRDFYRPFNAKFYQMVGHDFGWL</sequence>
<keyword evidence="6" id="KW-1185">Reference proteome</keyword>
<proteinExistence type="predicted"/>
<dbReference type="InterPro" id="IPR037359">
    <property type="entry name" value="NST/OST"/>
</dbReference>
<evidence type="ECO:0000256" key="4">
    <source>
        <dbReference type="SAM" id="Phobius"/>
    </source>
</evidence>
<evidence type="ECO:0000313" key="7">
    <source>
        <dbReference type="RefSeq" id="XP_005096599.1"/>
    </source>
</evidence>
<organism evidence="6 7">
    <name type="scientific">Aplysia californica</name>
    <name type="common">California sea hare</name>
    <dbReference type="NCBI Taxonomy" id="6500"/>
    <lineage>
        <taxon>Eukaryota</taxon>
        <taxon>Metazoa</taxon>
        <taxon>Spiralia</taxon>
        <taxon>Lophotrochozoa</taxon>
        <taxon>Mollusca</taxon>
        <taxon>Gastropoda</taxon>
        <taxon>Heterobranchia</taxon>
        <taxon>Euthyneura</taxon>
        <taxon>Tectipleura</taxon>
        <taxon>Aplysiida</taxon>
        <taxon>Aplysioidea</taxon>
        <taxon>Aplysiidae</taxon>
        <taxon>Aplysia</taxon>
    </lineage>
</organism>
<keyword evidence="2" id="KW-0325">Glycoprotein</keyword>
<accession>A0ABM0JLN3</accession>
<protein>
    <submittedName>
        <fullName evidence="7">Heparan sulfate glucosamine 3-O-sulfotransferase 2</fullName>
    </submittedName>
</protein>
<dbReference type="Pfam" id="PF00685">
    <property type="entry name" value="Sulfotransfer_1"/>
    <property type="match status" value="1"/>
</dbReference>
<dbReference type="Proteomes" id="UP000694888">
    <property type="component" value="Unplaced"/>
</dbReference>
<evidence type="ECO:0000256" key="3">
    <source>
        <dbReference type="SAM" id="MobiDB-lite"/>
    </source>
</evidence>
<reference evidence="7" key="1">
    <citation type="submission" date="2025-08" db="UniProtKB">
        <authorList>
            <consortium name="RefSeq"/>
        </authorList>
    </citation>
    <scope>IDENTIFICATION</scope>
</reference>
<feature type="domain" description="Sulfotransferase" evidence="5">
    <location>
        <begin position="224"/>
        <end position="403"/>
    </location>
</feature>
<dbReference type="RefSeq" id="XP_005096599.1">
    <property type="nucleotide sequence ID" value="XM_005096542.3"/>
</dbReference>
<dbReference type="PANTHER" id="PTHR10605:SF72">
    <property type="entry name" value="HEPARAN SULFATE 3-O SULFOTRANSFERASE-B, ISOFORM A"/>
    <property type="match status" value="1"/>
</dbReference>
<dbReference type="SUPFAM" id="SSF52540">
    <property type="entry name" value="P-loop containing nucleoside triphosphate hydrolases"/>
    <property type="match status" value="1"/>
</dbReference>
<evidence type="ECO:0000259" key="5">
    <source>
        <dbReference type="Pfam" id="PF00685"/>
    </source>
</evidence>
<evidence type="ECO:0000313" key="6">
    <source>
        <dbReference type="Proteomes" id="UP000694888"/>
    </source>
</evidence>
<evidence type="ECO:0000256" key="2">
    <source>
        <dbReference type="ARBA" id="ARBA00023180"/>
    </source>
</evidence>
<dbReference type="InterPro" id="IPR000863">
    <property type="entry name" value="Sulfotransferase_dom"/>
</dbReference>
<keyword evidence="4" id="KW-0472">Membrane</keyword>
<gene>
    <name evidence="7" type="primary">LOC101853928</name>
</gene>
<dbReference type="InterPro" id="IPR027417">
    <property type="entry name" value="P-loop_NTPase"/>
</dbReference>